<comment type="caution">
    <text evidence="1">The sequence shown here is derived from an EMBL/GenBank/DDBJ whole genome shotgun (WGS) entry which is preliminary data.</text>
</comment>
<dbReference type="EMBL" id="JAHCQH010000015">
    <property type="protein sequence ID" value="MBS9476889.1"/>
    <property type="molecule type" value="Genomic_DNA"/>
</dbReference>
<name>A0ABS5R5F8_9HYPH</name>
<sequence length="56" mass="7078">MTKSAWQRLFAKATWRGWRERLRQWEQAMNYDDIDLLERRIRQLELQVCELQKKVR</sequence>
<evidence type="ECO:0000313" key="1">
    <source>
        <dbReference type="EMBL" id="MBS9476889.1"/>
    </source>
</evidence>
<protein>
    <recommendedName>
        <fullName evidence="3">CsbD family protein</fullName>
    </recommendedName>
</protein>
<dbReference type="Proteomes" id="UP001166585">
    <property type="component" value="Unassembled WGS sequence"/>
</dbReference>
<reference evidence="1" key="1">
    <citation type="submission" date="2021-05" db="EMBL/GenBank/DDBJ databases">
        <authorList>
            <person name="Sun Q."/>
            <person name="Inoue M."/>
        </authorList>
    </citation>
    <scope>NUCLEOTIDE SEQUENCE</scope>
    <source>
        <strain evidence="1">VKM B-3255</strain>
    </source>
</reference>
<proteinExistence type="predicted"/>
<accession>A0ABS5R5F8</accession>
<evidence type="ECO:0008006" key="3">
    <source>
        <dbReference type="Google" id="ProtNLM"/>
    </source>
</evidence>
<dbReference type="RefSeq" id="WP_213754726.1">
    <property type="nucleotide sequence ID" value="NZ_JAHCQH010000015.1"/>
</dbReference>
<organism evidence="1 2">
    <name type="scientific">Ancylobacter radicis</name>
    <dbReference type="NCBI Taxonomy" id="2836179"/>
    <lineage>
        <taxon>Bacteria</taxon>
        <taxon>Pseudomonadati</taxon>
        <taxon>Pseudomonadota</taxon>
        <taxon>Alphaproteobacteria</taxon>
        <taxon>Hyphomicrobiales</taxon>
        <taxon>Xanthobacteraceae</taxon>
        <taxon>Ancylobacter</taxon>
    </lineage>
</organism>
<keyword evidence="2" id="KW-1185">Reference proteome</keyword>
<gene>
    <name evidence="1" type="ORF">KIP89_07195</name>
</gene>
<evidence type="ECO:0000313" key="2">
    <source>
        <dbReference type="Proteomes" id="UP001166585"/>
    </source>
</evidence>